<name>A0A183J4H9_9BILA</name>
<evidence type="ECO:0000313" key="5">
    <source>
        <dbReference type="WBParaSite" id="SBAD_0001115301-mRNA-1"/>
    </source>
</evidence>
<dbReference type="Gene3D" id="3.40.309.10">
    <property type="entry name" value="Aldehyde Dehydrogenase, Chain A, domain 2"/>
    <property type="match status" value="1"/>
</dbReference>
<dbReference type="PANTHER" id="PTHR11699">
    <property type="entry name" value="ALDEHYDE DEHYDROGENASE-RELATED"/>
    <property type="match status" value="1"/>
</dbReference>
<dbReference type="InterPro" id="IPR016161">
    <property type="entry name" value="Ald_DH/histidinol_DH"/>
</dbReference>
<dbReference type="InterPro" id="IPR016163">
    <property type="entry name" value="Ald_DH_C"/>
</dbReference>
<evidence type="ECO:0000313" key="3">
    <source>
        <dbReference type="EMBL" id="VDP34517.1"/>
    </source>
</evidence>
<reference evidence="3 4" key="2">
    <citation type="submission" date="2018-11" db="EMBL/GenBank/DDBJ databases">
        <authorList>
            <consortium name="Pathogen Informatics"/>
        </authorList>
    </citation>
    <scope>NUCLEOTIDE SEQUENCE [LARGE SCALE GENOMIC DNA]</scope>
</reference>
<gene>
    <name evidence="3" type="ORF">SBAD_LOCUS10777</name>
</gene>
<protein>
    <submittedName>
        <fullName evidence="5">Aldedh domain-containing protein</fullName>
    </submittedName>
</protein>
<evidence type="ECO:0000313" key="4">
    <source>
        <dbReference type="Proteomes" id="UP000270296"/>
    </source>
</evidence>
<keyword evidence="1" id="KW-0560">Oxidoreductase</keyword>
<feature type="domain" description="Aldehyde dehydrogenase" evidence="2">
    <location>
        <begin position="4"/>
        <end position="114"/>
    </location>
</feature>
<reference evidence="5" key="1">
    <citation type="submission" date="2016-06" db="UniProtKB">
        <authorList>
            <consortium name="WormBaseParasite"/>
        </authorList>
    </citation>
    <scope>IDENTIFICATION</scope>
</reference>
<dbReference type="EMBL" id="UZAM01014550">
    <property type="protein sequence ID" value="VDP34517.1"/>
    <property type="molecule type" value="Genomic_DNA"/>
</dbReference>
<evidence type="ECO:0000256" key="1">
    <source>
        <dbReference type="ARBA" id="ARBA00023002"/>
    </source>
</evidence>
<dbReference type="AlphaFoldDB" id="A0A183J4H9"/>
<dbReference type="WBParaSite" id="SBAD_0001115301-mRNA-1">
    <property type="protein sequence ID" value="SBAD_0001115301-mRNA-1"/>
    <property type="gene ID" value="SBAD_0001115301"/>
</dbReference>
<dbReference type="InterPro" id="IPR016160">
    <property type="entry name" value="Ald_DH_CS_CYS"/>
</dbReference>
<keyword evidence="4" id="KW-1185">Reference proteome</keyword>
<accession>A0A183J4H9</accession>
<sequence length="114" mass="13024">MSDFALFYNMGQCCTAASRCYVQEEVYDQFVEKAVERAKKKHIDNEQFTKILDLIESGKQEGARLMCGGAKMGDTGYFIEPTVFADVTDDMRIAREEIFGPVQQILKFKTMEEV</sequence>
<dbReference type="Proteomes" id="UP000270296">
    <property type="component" value="Unassembled WGS sequence"/>
</dbReference>
<dbReference type="GO" id="GO:0016620">
    <property type="term" value="F:oxidoreductase activity, acting on the aldehyde or oxo group of donors, NAD or NADP as acceptor"/>
    <property type="evidence" value="ECO:0007669"/>
    <property type="project" value="InterPro"/>
</dbReference>
<dbReference type="PROSITE" id="PS00070">
    <property type="entry name" value="ALDEHYDE_DEHYDR_CYS"/>
    <property type="match status" value="1"/>
</dbReference>
<dbReference type="InterPro" id="IPR015590">
    <property type="entry name" value="Aldehyde_DH_dom"/>
</dbReference>
<dbReference type="OrthoDB" id="6113276at2759"/>
<organism evidence="5">
    <name type="scientific">Soboliphyme baturini</name>
    <dbReference type="NCBI Taxonomy" id="241478"/>
    <lineage>
        <taxon>Eukaryota</taxon>
        <taxon>Metazoa</taxon>
        <taxon>Ecdysozoa</taxon>
        <taxon>Nematoda</taxon>
        <taxon>Enoplea</taxon>
        <taxon>Dorylaimia</taxon>
        <taxon>Dioctophymatida</taxon>
        <taxon>Dioctophymatoidea</taxon>
        <taxon>Soboliphymatidae</taxon>
        <taxon>Soboliphyme</taxon>
    </lineage>
</organism>
<dbReference type="Pfam" id="PF00171">
    <property type="entry name" value="Aldedh"/>
    <property type="match status" value="1"/>
</dbReference>
<dbReference type="SUPFAM" id="SSF53720">
    <property type="entry name" value="ALDH-like"/>
    <property type="match status" value="1"/>
</dbReference>
<evidence type="ECO:0000259" key="2">
    <source>
        <dbReference type="Pfam" id="PF00171"/>
    </source>
</evidence>
<proteinExistence type="predicted"/>